<dbReference type="KEGG" id="uli:ETAA1_31670"/>
<feature type="domain" description="Gingipain" evidence="2">
    <location>
        <begin position="460"/>
        <end position="545"/>
    </location>
</feature>
<dbReference type="Proteomes" id="UP000319576">
    <property type="component" value="Chromosome"/>
</dbReference>
<keyword evidence="1" id="KW-0732">Signal</keyword>
<name>A0A517XUL7_9BACT</name>
<evidence type="ECO:0000256" key="1">
    <source>
        <dbReference type="SAM" id="SignalP"/>
    </source>
</evidence>
<feature type="chain" id="PRO_5021943740" description="Gingipain domain-containing protein" evidence="1">
    <location>
        <begin position="28"/>
        <end position="677"/>
    </location>
</feature>
<accession>A0A517XUL7</accession>
<evidence type="ECO:0000313" key="3">
    <source>
        <dbReference type="EMBL" id="QDU21202.1"/>
    </source>
</evidence>
<dbReference type="RefSeq" id="WP_145239977.1">
    <property type="nucleotide sequence ID" value="NZ_CP036273.1"/>
</dbReference>
<dbReference type="AlphaFoldDB" id="A0A517XUL7"/>
<dbReference type="Pfam" id="PF01364">
    <property type="entry name" value="Peptidase_C25"/>
    <property type="match status" value="1"/>
</dbReference>
<reference evidence="3 4" key="1">
    <citation type="submission" date="2019-02" db="EMBL/GenBank/DDBJ databases">
        <title>Deep-cultivation of Planctomycetes and their phenomic and genomic characterization uncovers novel biology.</title>
        <authorList>
            <person name="Wiegand S."/>
            <person name="Jogler M."/>
            <person name="Boedeker C."/>
            <person name="Pinto D."/>
            <person name="Vollmers J."/>
            <person name="Rivas-Marin E."/>
            <person name="Kohn T."/>
            <person name="Peeters S.H."/>
            <person name="Heuer A."/>
            <person name="Rast P."/>
            <person name="Oberbeckmann S."/>
            <person name="Bunk B."/>
            <person name="Jeske O."/>
            <person name="Meyerdierks A."/>
            <person name="Storesund J.E."/>
            <person name="Kallscheuer N."/>
            <person name="Luecker S."/>
            <person name="Lage O.M."/>
            <person name="Pohl T."/>
            <person name="Merkel B.J."/>
            <person name="Hornburger P."/>
            <person name="Mueller R.-W."/>
            <person name="Bruemmer F."/>
            <person name="Labrenz M."/>
            <person name="Spormann A.M."/>
            <person name="Op den Camp H."/>
            <person name="Overmann J."/>
            <person name="Amann R."/>
            <person name="Jetten M.S.M."/>
            <person name="Mascher T."/>
            <person name="Medema M.H."/>
            <person name="Devos D.P."/>
            <person name="Kaster A.-K."/>
            <person name="Ovreas L."/>
            <person name="Rohde M."/>
            <person name="Galperin M.Y."/>
            <person name="Jogler C."/>
        </authorList>
    </citation>
    <scope>NUCLEOTIDE SEQUENCE [LARGE SCALE GENOMIC DNA]</scope>
    <source>
        <strain evidence="3 4">ETA_A1</strain>
    </source>
</reference>
<sequence precursor="true">MRCRVRRPWVALFAGALLLGPAPRASAQPEADDRPRAGSVILAGEMPNPDLMTLSVAAAAFKPDTTFLMDTPKARTSVKLFFDATRPATVQMVGRFPPTVDPIRRWGVGAPVLDPAKASRDPVAFAWSLAPAGVGRCVVVSADSGEELFRAAALAGAMRVPLFVMRDGDEPMRGFKELAEAKGVRQAYAVGAAAAAVTKVGGIEVVRLADASAVDAAHRRELAKSGPPRLWVLASPGDVDGCGVFAPWVSTLRKAPLILTDEEGMNSEKVFNAALESPDARTVDQMLVVADPDAIPQAKRRNPTAGKDGDSVDVEPWIPTKKHTLITVPSGRIFNPDRAGVPLMLARSKMLNETKSQPRVFISSNPGDGLRLLETFSRNTGREMENAGCKVTSMFGRFTLTETQARQAMTENDYFIWEGHNGTVRGRFGVGRFQDPMRPSIAFIQSCAELNAQVAGPLLDRGAVAVIGTPNRMFSGSGGAYVLAFSDALAYDGMSVGQAMRHAMNYMLMYAELKEVRLGGDARLGGANRRAAWTFALWGDPLAKLPTPTPAKDAMPRLQTTATKSSITMKLPESKYPPTEVMPYRAEMYPGGRLAGLYSFEGEDEGRTLVPLAFAEVAIPDAPNGKTPHLSSRVPARNYVSRWDARRKVMYVLLLPRDKDVDAVEFRVHWDAPAVTE</sequence>
<evidence type="ECO:0000313" key="4">
    <source>
        <dbReference type="Proteomes" id="UP000319576"/>
    </source>
</evidence>
<protein>
    <recommendedName>
        <fullName evidence="2">Gingipain domain-containing protein</fullName>
    </recommendedName>
</protein>
<organism evidence="3 4">
    <name type="scientific">Urbifossiella limnaea</name>
    <dbReference type="NCBI Taxonomy" id="2528023"/>
    <lineage>
        <taxon>Bacteria</taxon>
        <taxon>Pseudomonadati</taxon>
        <taxon>Planctomycetota</taxon>
        <taxon>Planctomycetia</taxon>
        <taxon>Gemmatales</taxon>
        <taxon>Gemmataceae</taxon>
        <taxon>Urbifossiella</taxon>
    </lineage>
</organism>
<proteinExistence type="predicted"/>
<dbReference type="InterPro" id="IPR001769">
    <property type="entry name" value="Gingipain"/>
</dbReference>
<keyword evidence="4" id="KW-1185">Reference proteome</keyword>
<feature type="signal peptide" evidence="1">
    <location>
        <begin position="1"/>
        <end position="27"/>
    </location>
</feature>
<dbReference type="EMBL" id="CP036273">
    <property type="protein sequence ID" value="QDU21202.1"/>
    <property type="molecule type" value="Genomic_DNA"/>
</dbReference>
<dbReference type="GO" id="GO:0006508">
    <property type="term" value="P:proteolysis"/>
    <property type="evidence" value="ECO:0007669"/>
    <property type="project" value="InterPro"/>
</dbReference>
<gene>
    <name evidence="3" type="ORF">ETAA1_31670</name>
</gene>
<evidence type="ECO:0000259" key="2">
    <source>
        <dbReference type="Pfam" id="PF01364"/>
    </source>
</evidence>
<dbReference type="OrthoDB" id="9817882at2"/>
<dbReference type="GO" id="GO:0008234">
    <property type="term" value="F:cysteine-type peptidase activity"/>
    <property type="evidence" value="ECO:0007669"/>
    <property type="project" value="InterPro"/>
</dbReference>